<dbReference type="EMBL" id="BK032657">
    <property type="protein sequence ID" value="DAF53564.1"/>
    <property type="molecule type" value="Genomic_DNA"/>
</dbReference>
<proteinExistence type="predicted"/>
<organism evidence="1">
    <name type="scientific">Siphoviridae sp. ctCfI1</name>
    <dbReference type="NCBI Taxonomy" id="2827809"/>
    <lineage>
        <taxon>Viruses</taxon>
        <taxon>Duplodnaviria</taxon>
        <taxon>Heunggongvirae</taxon>
        <taxon>Uroviricota</taxon>
        <taxon>Caudoviricetes</taxon>
    </lineage>
</organism>
<evidence type="ECO:0000313" key="1">
    <source>
        <dbReference type="EMBL" id="DAF53564.1"/>
    </source>
</evidence>
<protein>
    <recommendedName>
        <fullName evidence="2">DUF4393 domain-containing protein</fullName>
    </recommendedName>
</protein>
<dbReference type="InterPro" id="IPR025506">
    <property type="entry name" value="Abi_alpha"/>
</dbReference>
<dbReference type="Gene3D" id="3.30.110.190">
    <property type="match status" value="1"/>
</dbReference>
<sequence length="301" mass="33847">MTAETFHLIPAITGAVSGAASVGLLNGPLQTLQDIWFVVYGHKWHYKVESIKAQQAMNIQAMQNNIQTGIEKIPANALKDPNVAIIGPALEASRFHMNEENIREMFANLIVSAMDERKDGQMHHAFVEIIKSLSPLDAKNLKYLNQDSAKNISPIANIIRQESNSYHMLYQHVFLGNPEVSDQDLIAPSIDNLSRLKLIDITYNDYLTDDSEYESFYHSAPYQEMTSALNKEHEALNLDISILQNPDLKIEFEGKILNKDERSEKLDQVMKGLESKIEIQKGVIKLTAFGKNFLSVCSPTT</sequence>
<dbReference type="Pfam" id="PF14337">
    <property type="entry name" value="Abi_alpha"/>
    <property type="match status" value="1"/>
</dbReference>
<accession>A0A8S5SRB1</accession>
<reference evidence="1" key="1">
    <citation type="journal article" date="2021" name="Proc. Natl. Acad. Sci. U.S.A.">
        <title>A Catalog of Tens of Thousands of Viruses from Human Metagenomes Reveals Hidden Associations with Chronic Diseases.</title>
        <authorList>
            <person name="Tisza M.J."/>
            <person name="Buck C.B."/>
        </authorList>
    </citation>
    <scope>NUCLEOTIDE SEQUENCE</scope>
    <source>
        <strain evidence="1">CtCfI1</strain>
    </source>
</reference>
<evidence type="ECO:0008006" key="2">
    <source>
        <dbReference type="Google" id="ProtNLM"/>
    </source>
</evidence>
<name>A0A8S5SRB1_9CAUD</name>